<dbReference type="EMBL" id="JAVRBK010000001">
    <property type="protein sequence ID" value="KAK5649207.1"/>
    <property type="molecule type" value="Genomic_DNA"/>
</dbReference>
<dbReference type="Pfam" id="PF11838">
    <property type="entry name" value="ERAP1_C"/>
    <property type="match status" value="2"/>
</dbReference>
<evidence type="ECO:0000259" key="23">
    <source>
        <dbReference type="Pfam" id="PF01433"/>
    </source>
</evidence>
<dbReference type="Proteomes" id="UP001329430">
    <property type="component" value="Chromosome 1"/>
</dbReference>
<keyword evidence="15" id="KW-0482">Metalloprotease</keyword>
<dbReference type="Pfam" id="PF17900">
    <property type="entry name" value="Peptidase_M1_N"/>
    <property type="match status" value="2"/>
</dbReference>
<keyword evidence="17" id="KW-0325">Glycoprotein</keyword>
<dbReference type="GO" id="GO:0005886">
    <property type="term" value="C:plasma membrane"/>
    <property type="evidence" value="ECO:0007669"/>
    <property type="project" value="UniProtKB-SubCell"/>
</dbReference>
<evidence type="ECO:0000256" key="15">
    <source>
        <dbReference type="ARBA" id="ARBA00023049"/>
    </source>
</evidence>
<keyword evidence="11" id="KW-0378">Hydrolase</keyword>
<evidence type="ECO:0000256" key="14">
    <source>
        <dbReference type="ARBA" id="ARBA00022989"/>
    </source>
</evidence>
<evidence type="ECO:0000256" key="6">
    <source>
        <dbReference type="ARBA" id="ARBA00022622"/>
    </source>
</evidence>
<dbReference type="InterPro" id="IPR045357">
    <property type="entry name" value="Aminopeptidase_N-like_N"/>
</dbReference>
<keyword evidence="4" id="KW-0031">Aminopeptidase</keyword>
<evidence type="ECO:0000256" key="12">
    <source>
        <dbReference type="ARBA" id="ARBA00022833"/>
    </source>
</evidence>
<evidence type="ECO:0000256" key="11">
    <source>
        <dbReference type="ARBA" id="ARBA00022801"/>
    </source>
</evidence>
<protein>
    <recommendedName>
        <fullName evidence="28">Aminopeptidase N</fullName>
    </recommendedName>
</protein>
<dbReference type="PRINTS" id="PR00756">
    <property type="entry name" value="ALADIPTASE"/>
</dbReference>
<dbReference type="FunFam" id="2.60.40.1910:FF:000008">
    <property type="entry name" value="Aminopeptidase"/>
    <property type="match status" value="2"/>
</dbReference>
<evidence type="ECO:0000256" key="1">
    <source>
        <dbReference type="ARBA" id="ARBA00004606"/>
    </source>
</evidence>
<evidence type="ECO:0000256" key="5">
    <source>
        <dbReference type="ARBA" id="ARBA00022475"/>
    </source>
</evidence>
<evidence type="ECO:0000256" key="13">
    <source>
        <dbReference type="ARBA" id="ARBA00022968"/>
    </source>
</evidence>
<keyword evidence="6" id="KW-0336">GPI-anchor</keyword>
<feature type="binding site" evidence="20">
    <location>
        <position position="347"/>
    </location>
    <ligand>
        <name>Zn(2+)</name>
        <dbReference type="ChEBI" id="CHEBI:29105"/>
        <note>catalytic</note>
    </ligand>
</feature>
<dbReference type="InterPro" id="IPR050344">
    <property type="entry name" value="Peptidase_M1_aminopeptidases"/>
</dbReference>
<dbReference type="SUPFAM" id="SSF63737">
    <property type="entry name" value="Leukotriene A4 hydrolase N-terminal domain"/>
    <property type="match status" value="2"/>
</dbReference>
<dbReference type="PANTHER" id="PTHR11533">
    <property type="entry name" value="PROTEASE M1 ZINC METALLOPROTEASE"/>
    <property type="match status" value="1"/>
</dbReference>
<dbReference type="Gene3D" id="1.25.50.20">
    <property type="match status" value="2"/>
</dbReference>
<dbReference type="GO" id="GO:0043171">
    <property type="term" value="P:peptide catabolic process"/>
    <property type="evidence" value="ECO:0007669"/>
    <property type="project" value="TreeGrafter"/>
</dbReference>
<dbReference type="GO" id="GO:0042277">
    <property type="term" value="F:peptide binding"/>
    <property type="evidence" value="ECO:0007669"/>
    <property type="project" value="TreeGrafter"/>
</dbReference>
<comment type="similarity">
    <text evidence="3">Belongs to the peptidase M1 family.</text>
</comment>
<feature type="signal peptide" evidence="22">
    <location>
        <begin position="1"/>
        <end position="19"/>
    </location>
</feature>
<evidence type="ECO:0000256" key="10">
    <source>
        <dbReference type="ARBA" id="ARBA00022729"/>
    </source>
</evidence>
<comment type="caution">
    <text evidence="26">The sequence shown here is derived from an EMBL/GenBank/DDBJ whole genome shotgun (WGS) entry which is preliminary data.</text>
</comment>
<evidence type="ECO:0000256" key="20">
    <source>
        <dbReference type="PIRSR" id="PIRSR634016-3"/>
    </source>
</evidence>
<keyword evidence="9 20" id="KW-0479">Metal-binding</keyword>
<evidence type="ECO:0000256" key="8">
    <source>
        <dbReference type="ARBA" id="ARBA00022692"/>
    </source>
</evidence>
<feature type="domain" description="ERAP1-like C-terminal" evidence="24">
    <location>
        <begin position="553"/>
        <end position="810"/>
    </location>
</feature>
<dbReference type="GO" id="GO:0098552">
    <property type="term" value="C:side of membrane"/>
    <property type="evidence" value="ECO:0007669"/>
    <property type="project" value="UniProtKB-KW"/>
</dbReference>
<dbReference type="GO" id="GO:0070006">
    <property type="term" value="F:metalloaminopeptidase activity"/>
    <property type="evidence" value="ECO:0007669"/>
    <property type="project" value="TreeGrafter"/>
</dbReference>
<feature type="site" description="Transition state stabilizer" evidence="21">
    <location>
        <position position="405"/>
    </location>
</feature>
<dbReference type="InterPro" id="IPR014782">
    <property type="entry name" value="Peptidase_M1_dom"/>
</dbReference>
<dbReference type="FunFam" id="1.10.390.10:FF:000013">
    <property type="entry name" value="Aminopeptidase N"/>
    <property type="match status" value="2"/>
</dbReference>
<keyword evidence="13" id="KW-0735">Signal-anchor</keyword>
<feature type="domain" description="Peptidase M1 membrane alanine aminopeptidase" evidence="23">
    <location>
        <begin position="1088"/>
        <end position="1310"/>
    </location>
</feature>
<feature type="domain" description="Aminopeptidase N-like N-terminal" evidence="25">
    <location>
        <begin position="867"/>
        <end position="1054"/>
    </location>
</feature>
<keyword evidence="7" id="KW-0645">Protease</keyword>
<dbReference type="InterPro" id="IPR001930">
    <property type="entry name" value="Peptidase_M1"/>
</dbReference>
<sequence>MLLFKLIVIFPILMVQVKCQHPDYVLPNNVKPSRYVITIHSFNTTNFKGSVEIELEALEETSNITLHAKNIEIDNNLISITGENGKEVKWKDTSTETEKEFYIINLSENLDKGKVYNLTINEYTGSLTEAKEGFFSARHIDANGTVRRFFMTEFEPSHARKAFPCFDQPNFKAKFTMKIIRPSDLRSAFNTPLLETIDLGNGTQMDVFKETPLMPTYIVAFIVSDFEYTRASDIVRILAPVEHTQGDSTNFILEESVKILRALEEYTGIKYPLDKLDLVAVPQHYYLDGAMENWGLITYSDKYLVCPKSYSNREMQKCLTFTAHEISHQWFGNLATQKAWNYIWLSEGFASYFQYYISDVVKPSWRIMEQYVLEEYEVSLKSDVDFIIDFVYTSPDSYPDPNVFYRKASAIIRMVQHILTDEIHRNGLRIYLQNNKFKNTEPIDLYNSYQQALEDANATHLLGNSSIHEILSSWVKNPAYPLITVTRDYDNGKVTFSQKVFSTYYDEGEVLWHVPITYALESSKEHFDFNKTTADVWLTQENITIDLGTNDGWILVNKHATGYYRVNYDERNWERVTNYLRSKNVDKIPPVNRATLLYDAYTMAKQSQIQYETFFNLSLYLEQEIDYIPISAFIDILEDADVVKVGQYKFDAIKQYLAKLFSASYKRIESTPWDNDTHIDGLRRILLQKIMCEIDQDDCVKRALDVFASWRNTGELGISKDLSKSWLCAAMKGAHERAWEFLLQRYYLSNDTVSRMTYIYALNCAKDASLLQRFLKIVFDLNDPMYLKDKMQGLTQIVETHVGANLFMDYILSVDVDDRFCAYFSEAESIFIPATPNEREKLIVIFPILMVQVKCQHPDYVLPKNVKPSRYVITIHSFNTTNFKGSVEIELEALEETSNITLHAKNIEIDNNLISITGENGKEVKWKDTSTETEKDFYIINLSENLNKGKVYNLTINEYTGSLTEVKNGFFSGKHTGANGTERLFFMTEFQSSYARKALPCFDQPNFKATFTMKIIRPSDLRSAFNTPLLETIDLGNGTQMDVFKETPVMPTYIVAFIVSDFEYTRASDVVRILAPVEHTQDDSTNFVLEESVKILRALEEYTGIKYALDKLDLVAVPQQYYVNGAMENWGLITYSDEYLVCPKTYSNSEIQKCLTLTAHEISHQWFGNLATQKAWNYMWLSEGFASYFQYYISDVVKPSWRIMEQYVLEEYEDCLKSDLYFRIDFVYKSPDSFPDQNVFYRKASAIIRMVQHILTDEIHRNGLRIYLQNNKFKNTEPIDLYNSYQQAVEDANATHLLGNSSIHDILSSWVKNPAYPLVTVTRDYDNGKVTFSQERFNKYYGEEALWHVPITYELESSKEHFDFNKTTADIWLTQKNITIDLGTNDGWILVNKHATGYYRVNYDERNWERLTNYLRSKNYDKIPPVNRATLLYDAYTMAKTNQIQYETFFNLTLYLEQEIDYIPISAFINILEEADVVTRGQCKFDAIKLLTTITERILRSLRTMIKSMEIAVLLQNNTCNFHFKPHKCHHRIYLRITLDFLEDFSTCKNLRTYR</sequence>
<dbReference type="GO" id="GO:0006508">
    <property type="term" value="P:proteolysis"/>
    <property type="evidence" value="ECO:0007669"/>
    <property type="project" value="UniProtKB-KW"/>
</dbReference>
<comment type="subcellular location">
    <subcellularLocation>
        <location evidence="2">Cell membrane</location>
        <topology evidence="2">Lipid-anchor</topology>
        <topology evidence="2">GPI-anchor</topology>
    </subcellularLocation>
    <subcellularLocation>
        <location evidence="1">Membrane</location>
        <topology evidence="1">Single-pass type II membrane protein</topology>
    </subcellularLocation>
</comment>
<dbReference type="InterPro" id="IPR027268">
    <property type="entry name" value="Peptidase_M4/M1_CTD_sf"/>
</dbReference>
<comment type="cofactor">
    <cofactor evidence="20">
        <name>Zn(2+)</name>
        <dbReference type="ChEBI" id="CHEBI:29105"/>
    </cofactor>
    <text evidence="20">Binds 1 zinc ion per subunit.</text>
</comment>
<accession>A0AAN7ZNQ3</accession>
<feature type="binding site" evidence="20">
    <location>
        <position position="328"/>
    </location>
    <ligand>
        <name>Zn(2+)</name>
        <dbReference type="ChEBI" id="CHEBI:29105"/>
        <note>catalytic</note>
    </ligand>
</feature>
<keyword evidence="27" id="KW-1185">Reference proteome</keyword>
<evidence type="ECO:0008006" key="28">
    <source>
        <dbReference type="Google" id="ProtNLM"/>
    </source>
</evidence>
<dbReference type="InterPro" id="IPR024571">
    <property type="entry name" value="ERAP1-like_C_dom"/>
</dbReference>
<keyword evidence="5" id="KW-1003">Cell membrane</keyword>
<dbReference type="Gene3D" id="1.10.390.10">
    <property type="entry name" value="Neutral Protease Domain 2"/>
    <property type="match status" value="2"/>
</dbReference>
<feature type="active site" description="Proton acceptor" evidence="19">
    <location>
        <position position="325"/>
    </location>
</feature>
<evidence type="ECO:0000256" key="21">
    <source>
        <dbReference type="PIRSR" id="PIRSR634016-4"/>
    </source>
</evidence>
<evidence type="ECO:0000256" key="7">
    <source>
        <dbReference type="ARBA" id="ARBA00022670"/>
    </source>
</evidence>
<dbReference type="Pfam" id="PF01433">
    <property type="entry name" value="Peptidase_M1"/>
    <property type="match status" value="2"/>
</dbReference>
<dbReference type="InterPro" id="IPR034016">
    <property type="entry name" value="M1_APN-typ"/>
</dbReference>
<feature type="domain" description="Peptidase M1 membrane alanine aminopeptidase" evidence="23">
    <location>
        <begin position="252"/>
        <end position="474"/>
    </location>
</feature>
<dbReference type="SUPFAM" id="SSF55486">
    <property type="entry name" value="Metalloproteases ('zincins'), catalytic domain"/>
    <property type="match status" value="2"/>
</dbReference>
<evidence type="ECO:0000256" key="9">
    <source>
        <dbReference type="ARBA" id="ARBA00022723"/>
    </source>
</evidence>
<dbReference type="PANTHER" id="PTHR11533:SF294">
    <property type="entry name" value="THYROTROPIN-RELEASING HORMONE-DEGRADING ECTOENZYME"/>
    <property type="match status" value="1"/>
</dbReference>
<dbReference type="CDD" id="cd09601">
    <property type="entry name" value="M1_APN-Q_like"/>
    <property type="match status" value="2"/>
</dbReference>
<keyword evidence="14" id="KW-1133">Transmembrane helix</keyword>
<evidence type="ECO:0000256" key="17">
    <source>
        <dbReference type="ARBA" id="ARBA00023180"/>
    </source>
</evidence>
<feature type="domain" description="Aminopeptidase N-like N-terminal" evidence="25">
    <location>
        <begin position="31"/>
        <end position="218"/>
    </location>
</feature>
<dbReference type="FunFam" id="2.60.40.1730:FF:000001">
    <property type="entry name" value="Leucyl-cystinyl aminopeptidase"/>
    <property type="match status" value="1"/>
</dbReference>
<evidence type="ECO:0000256" key="16">
    <source>
        <dbReference type="ARBA" id="ARBA00023136"/>
    </source>
</evidence>
<keyword evidence="16" id="KW-0472">Membrane</keyword>
<evidence type="ECO:0000256" key="3">
    <source>
        <dbReference type="ARBA" id="ARBA00010136"/>
    </source>
</evidence>
<evidence type="ECO:0000259" key="25">
    <source>
        <dbReference type="Pfam" id="PF17900"/>
    </source>
</evidence>
<evidence type="ECO:0000313" key="27">
    <source>
        <dbReference type="Proteomes" id="UP001329430"/>
    </source>
</evidence>
<evidence type="ECO:0000256" key="19">
    <source>
        <dbReference type="PIRSR" id="PIRSR634016-1"/>
    </source>
</evidence>
<reference evidence="26 27" key="1">
    <citation type="journal article" date="2024" name="Insects">
        <title>An Improved Chromosome-Level Genome Assembly of the Firefly Pyrocoelia pectoralis.</title>
        <authorList>
            <person name="Fu X."/>
            <person name="Meyer-Rochow V.B."/>
            <person name="Ballantyne L."/>
            <person name="Zhu X."/>
        </authorList>
    </citation>
    <scope>NUCLEOTIDE SEQUENCE [LARGE SCALE GENOMIC DNA]</scope>
    <source>
        <strain evidence="26">XCY_ONT2</strain>
    </source>
</reference>
<dbReference type="GO" id="GO:0005615">
    <property type="term" value="C:extracellular space"/>
    <property type="evidence" value="ECO:0007669"/>
    <property type="project" value="TreeGrafter"/>
</dbReference>
<keyword evidence="12 20" id="KW-0862">Zinc</keyword>
<feature type="chain" id="PRO_5042997769" description="Aminopeptidase N" evidence="22">
    <location>
        <begin position="20"/>
        <end position="1555"/>
    </location>
</feature>
<proteinExistence type="inferred from homology"/>
<dbReference type="Gene3D" id="2.60.40.1730">
    <property type="entry name" value="tricorn interacting facor f3 domain"/>
    <property type="match status" value="2"/>
</dbReference>
<dbReference type="Gene3D" id="2.60.40.1910">
    <property type="match status" value="2"/>
</dbReference>
<dbReference type="InterPro" id="IPR042097">
    <property type="entry name" value="Aminopeptidase_N-like_N_sf"/>
</dbReference>
<evidence type="ECO:0000259" key="24">
    <source>
        <dbReference type="Pfam" id="PF11838"/>
    </source>
</evidence>
<dbReference type="GO" id="GO:0008270">
    <property type="term" value="F:zinc ion binding"/>
    <property type="evidence" value="ECO:0007669"/>
    <property type="project" value="InterPro"/>
</dbReference>
<evidence type="ECO:0000256" key="22">
    <source>
        <dbReference type="SAM" id="SignalP"/>
    </source>
</evidence>
<feature type="domain" description="ERAP1-like C-terminal" evidence="24">
    <location>
        <begin position="1388"/>
        <end position="1496"/>
    </location>
</feature>
<feature type="binding site" evidence="20">
    <location>
        <position position="324"/>
    </location>
    <ligand>
        <name>Zn(2+)</name>
        <dbReference type="ChEBI" id="CHEBI:29105"/>
        <note>catalytic</note>
    </ligand>
</feature>
<dbReference type="GO" id="GO:0005737">
    <property type="term" value="C:cytoplasm"/>
    <property type="evidence" value="ECO:0007669"/>
    <property type="project" value="TreeGrafter"/>
</dbReference>
<evidence type="ECO:0000256" key="4">
    <source>
        <dbReference type="ARBA" id="ARBA00022438"/>
    </source>
</evidence>
<evidence type="ECO:0000313" key="26">
    <source>
        <dbReference type="EMBL" id="KAK5649207.1"/>
    </source>
</evidence>
<name>A0AAN7ZNQ3_9COLE</name>
<evidence type="ECO:0000256" key="18">
    <source>
        <dbReference type="ARBA" id="ARBA00023288"/>
    </source>
</evidence>
<gene>
    <name evidence="26" type="ORF">RI129_000236</name>
</gene>
<keyword evidence="10 22" id="KW-0732">Signal</keyword>
<organism evidence="26 27">
    <name type="scientific">Pyrocoelia pectoralis</name>
    <dbReference type="NCBI Taxonomy" id="417401"/>
    <lineage>
        <taxon>Eukaryota</taxon>
        <taxon>Metazoa</taxon>
        <taxon>Ecdysozoa</taxon>
        <taxon>Arthropoda</taxon>
        <taxon>Hexapoda</taxon>
        <taxon>Insecta</taxon>
        <taxon>Pterygota</taxon>
        <taxon>Neoptera</taxon>
        <taxon>Endopterygota</taxon>
        <taxon>Coleoptera</taxon>
        <taxon>Polyphaga</taxon>
        <taxon>Elateriformia</taxon>
        <taxon>Elateroidea</taxon>
        <taxon>Lampyridae</taxon>
        <taxon>Lampyrinae</taxon>
        <taxon>Pyrocoelia</taxon>
    </lineage>
</organism>
<keyword evidence="18" id="KW-0449">Lipoprotein</keyword>
<evidence type="ECO:0000256" key="2">
    <source>
        <dbReference type="ARBA" id="ARBA00004609"/>
    </source>
</evidence>
<keyword evidence="8" id="KW-0812">Transmembrane</keyword>